<accession>A0A3B6VNE7</accession>
<dbReference type="Pfam" id="PF12784">
    <property type="entry name" value="PDDEXK_2"/>
    <property type="match status" value="1"/>
</dbReference>
<gene>
    <name evidence="1" type="ORF">BPP43_00025</name>
</gene>
<dbReference type="KEGG" id="bpip:BPP43_00025"/>
<dbReference type="EMBL" id="CP002873">
    <property type="protein sequence ID" value="AGA65375.1"/>
    <property type="molecule type" value="Genomic_DNA"/>
</dbReference>
<dbReference type="PANTHER" id="PTHR41317">
    <property type="entry name" value="PD-(D_E)XK NUCLEASE FAMILY TRANSPOSASE"/>
    <property type="match status" value="1"/>
</dbReference>
<evidence type="ECO:0000313" key="1">
    <source>
        <dbReference type="EMBL" id="AGA65375.1"/>
    </source>
</evidence>
<dbReference type="AlphaFoldDB" id="A0A3B6VNE7"/>
<reference evidence="1 2" key="1">
    <citation type="journal article" date="2013" name="Genome Announc.">
        <title>Complete Genome Sequence of the Porcine Strain Brachyspira pilosicoli P43/6/78(T.).</title>
        <authorList>
            <person name="Lin C."/>
            <person name="den Bakker H.C."/>
            <person name="Suzuki H."/>
            <person name="Lefebure T."/>
            <person name="Ponnala L."/>
            <person name="Sun Q."/>
            <person name="Stanhope M.J."/>
            <person name="Wiedmann M."/>
            <person name="Duhamel G.E."/>
        </authorList>
    </citation>
    <scope>NUCLEOTIDE SEQUENCE [LARGE SCALE GENOMIC DNA]</scope>
    <source>
        <strain evidence="1 2">P43/6/78</strain>
    </source>
</reference>
<dbReference type="NCBIfam" id="TIGR01784">
    <property type="entry name" value="T_den_put_tspse"/>
    <property type="match status" value="1"/>
</dbReference>
<dbReference type="RefSeq" id="WP_015273797.1">
    <property type="nucleotide sequence ID" value="NC_019908.1"/>
</dbReference>
<dbReference type="InterPro" id="IPR010106">
    <property type="entry name" value="RpnA"/>
</dbReference>
<name>A0A3B6VNE7_BRAPL</name>
<evidence type="ECO:0000313" key="2">
    <source>
        <dbReference type="Proteomes" id="UP000010793"/>
    </source>
</evidence>
<proteinExistence type="predicted"/>
<protein>
    <recommendedName>
        <fullName evidence="3">ATPase</fullName>
    </recommendedName>
</protein>
<keyword evidence="2" id="KW-1185">Reference proteome</keyword>
<dbReference type="PANTHER" id="PTHR41317:SF1">
    <property type="entry name" value="PD-(D_E)XK NUCLEASE FAMILY TRANSPOSASE"/>
    <property type="match status" value="1"/>
</dbReference>
<evidence type="ECO:0008006" key="3">
    <source>
        <dbReference type="Google" id="ProtNLM"/>
    </source>
</evidence>
<sequence>MNKINLLNDFFIRYLLASKGDEDILENIVNAVLTNIGFETVHNLEIINPYNLKDNQYLKESILDVKAKTNDNKKIIIEFQLFGNIDFLKRIYYYISKNIALELKTNEAYRDISQIISINFLDFNLNFNDNGKEHRCFKLIDTDNHDISLDMIQIHLIEIKRFKKILEASTIEEIKKNKLLSWIEFFTSNDLNKIIDKLKEENIIMSKVIEKYKIFTSDEESMQVYNAREAFLYGQEVMLKREREEGIKEGIKEGIEKGVEKEKYALAKNMKTENIDINLISKITGLSKEEIDNL</sequence>
<dbReference type="Proteomes" id="UP000010793">
    <property type="component" value="Chromosome"/>
</dbReference>
<organism evidence="1 2">
    <name type="scientific">Brachyspira pilosicoli P43/6/78</name>
    <dbReference type="NCBI Taxonomy" id="1042417"/>
    <lineage>
        <taxon>Bacteria</taxon>
        <taxon>Pseudomonadati</taxon>
        <taxon>Spirochaetota</taxon>
        <taxon>Spirochaetia</taxon>
        <taxon>Brachyspirales</taxon>
        <taxon>Brachyspiraceae</taxon>
        <taxon>Brachyspira</taxon>
    </lineage>
</organism>